<protein>
    <submittedName>
        <fullName evidence="10">ABC-type antimicrobial peptide transport system,permease component</fullName>
    </submittedName>
</protein>
<accession>A0A897NYJ5</accession>
<keyword evidence="2" id="KW-1003">Cell membrane</keyword>
<dbReference type="Pfam" id="PF12704">
    <property type="entry name" value="MacB_PCD"/>
    <property type="match status" value="1"/>
</dbReference>
<dbReference type="EMBL" id="CP064791">
    <property type="protein sequence ID" value="QSG15146.1"/>
    <property type="molecule type" value="Genomic_DNA"/>
</dbReference>
<evidence type="ECO:0000259" key="9">
    <source>
        <dbReference type="Pfam" id="PF12704"/>
    </source>
</evidence>
<keyword evidence="4 7" id="KW-1133">Transmembrane helix</keyword>
<feature type="transmembrane region" description="Helical" evidence="7">
    <location>
        <begin position="413"/>
        <end position="433"/>
    </location>
</feature>
<evidence type="ECO:0000256" key="7">
    <source>
        <dbReference type="SAM" id="Phobius"/>
    </source>
</evidence>
<feature type="transmembrane region" description="Helical" evidence="7">
    <location>
        <begin position="21"/>
        <end position="45"/>
    </location>
</feature>
<evidence type="ECO:0000256" key="3">
    <source>
        <dbReference type="ARBA" id="ARBA00022692"/>
    </source>
</evidence>
<dbReference type="RefSeq" id="WP_229120404.1">
    <property type="nucleotide sequence ID" value="NZ_CP064791.1"/>
</dbReference>
<evidence type="ECO:0000313" key="10">
    <source>
        <dbReference type="EMBL" id="QSG15146.1"/>
    </source>
</evidence>
<reference evidence="10 11" key="1">
    <citation type="submission" date="2020-11" db="EMBL/GenBank/DDBJ databases">
        <title>Carbohydrate-dependent, anaerobic sulfur respiration: A novel catabolism in halophilic archaea.</title>
        <authorList>
            <person name="Sorokin D.Y."/>
            <person name="Messina E."/>
            <person name="Smedile F."/>
            <person name="La Cono V."/>
            <person name="Hallsworth J.E."/>
            <person name="Yakimov M.M."/>
        </authorList>
    </citation>
    <scope>NUCLEOTIDE SEQUENCE [LARGE SCALE GENOMIC DNA]</scope>
    <source>
        <strain evidence="10 11">HSR-Est</strain>
    </source>
</reference>
<gene>
    <name evidence="10" type="primary">salY</name>
    <name evidence="10" type="ORF">HSEST_1619</name>
</gene>
<feature type="transmembrane region" description="Helical" evidence="7">
    <location>
        <begin position="372"/>
        <end position="401"/>
    </location>
</feature>
<evidence type="ECO:0000259" key="8">
    <source>
        <dbReference type="Pfam" id="PF02687"/>
    </source>
</evidence>
<dbReference type="InterPro" id="IPR025857">
    <property type="entry name" value="MacB_PCD"/>
</dbReference>
<evidence type="ECO:0000256" key="5">
    <source>
        <dbReference type="ARBA" id="ARBA00023136"/>
    </source>
</evidence>
<evidence type="ECO:0000256" key="6">
    <source>
        <dbReference type="ARBA" id="ARBA00038076"/>
    </source>
</evidence>
<dbReference type="Pfam" id="PF02687">
    <property type="entry name" value="FtsX"/>
    <property type="match status" value="1"/>
</dbReference>
<dbReference type="GO" id="GO:0022857">
    <property type="term" value="F:transmembrane transporter activity"/>
    <property type="evidence" value="ECO:0007669"/>
    <property type="project" value="TreeGrafter"/>
</dbReference>
<feature type="domain" description="MacB-like periplasmic core" evidence="9">
    <location>
        <begin position="21"/>
        <end position="214"/>
    </location>
</feature>
<dbReference type="GeneID" id="68858254"/>
<evidence type="ECO:0000256" key="1">
    <source>
        <dbReference type="ARBA" id="ARBA00004651"/>
    </source>
</evidence>
<dbReference type="GO" id="GO:0005886">
    <property type="term" value="C:plasma membrane"/>
    <property type="evidence" value="ECO:0007669"/>
    <property type="project" value="UniProtKB-SubCell"/>
</dbReference>
<dbReference type="InterPro" id="IPR050250">
    <property type="entry name" value="Macrolide_Exporter_MacB"/>
</dbReference>
<dbReference type="PANTHER" id="PTHR30572:SF4">
    <property type="entry name" value="ABC TRANSPORTER PERMEASE YTRF"/>
    <property type="match status" value="1"/>
</dbReference>
<dbReference type="PANTHER" id="PTHR30572">
    <property type="entry name" value="MEMBRANE COMPONENT OF TRANSPORTER-RELATED"/>
    <property type="match status" value="1"/>
</dbReference>
<comment type="subcellular location">
    <subcellularLocation>
        <location evidence="1">Cell membrane</location>
        <topology evidence="1">Multi-pass membrane protein</topology>
    </subcellularLocation>
</comment>
<dbReference type="AlphaFoldDB" id="A0A897NYJ5"/>
<feature type="transmembrane region" description="Helical" evidence="7">
    <location>
        <begin position="327"/>
        <end position="351"/>
    </location>
</feature>
<keyword evidence="11" id="KW-1185">Reference proteome</keyword>
<proteinExistence type="inferred from homology"/>
<dbReference type="InterPro" id="IPR003838">
    <property type="entry name" value="ABC3_permease_C"/>
</dbReference>
<feature type="domain" description="ABC3 transporter permease C-terminal" evidence="8">
    <location>
        <begin position="331"/>
        <end position="443"/>
    </location>
</feature>
<organism evidence="10 11">
    <name type="scientific">Halapricum desulfuricans</name>
    <dbReference type="NCBI Taxonomy" id="2841257"/>
    <lineage>
        <taxon>Archaea</taxon>
        <taxon>Methanobacteriati</taxon>
        <taxon>Methanobacteriota</taxon>
        <taxon>Stenosarchaea group</taxon>
        <taxon>Halobacteria</taxon>
        <taxon>Halobacteriales</taxon>
        <taxon>Haloarculaceae</taxon>
        <taxon>Halapricum</taxon>
    </lineage>
</organism>
<keyword evidence="3 7" id="KW-0812">Transmembrane</keyword>
<sequence length="450" mass="47551">MNPLESLRISWRSIRGHKLRSTLTTLGVIIGIAAVITFVTLGTGLQDEIVGDISPDDQQNVYVWAAPPEDSGQGPLAGAQPVFTQRDASEVANLSGVDDAYVYTRIPGQSVTYAGDTVPRDGGFVGTGPGYFDAEDFAEGERFERGEAQAVINPAMAGLFDGNVSVGDTLTLGIFQGVQIDVTVTGILEDSESMSAFEGFAPSPRLYVPADLTENADTQTELNLSDEELSELLGDREISNQSNLSGELSGLLGQSTPGESSRHIALVVEAPSKSDADIERVKTETEAYLDSAESDASDRSEGLAFQLKTSAELISQLEDVLDLLQDFIVGIAGISLLVGSIGIANIMLVSVTERTREIGIMKAVGAQRRDILELFIVEAVILGVLGAILGTALGLLAGYVVAGYIGIPWVFPVGWTALAIVVGIAVGVLAGLYPAWNASRTDPIDALRYE</sequence>
<dbReference type="Proteomes" id="UP000663292">
    <property type="component" value="Chromosome"/>
</dbReference>
<evidence type="ECO:0000256" key="4">
    <source>
        <dbReference type="ARBA" id="ARBA00022989"/>
    </source>
</evidence>
<name>A0A897NYJ5_9EURY</name>
<keyword evidence="5 7" id="KW-0472">Membrane</keyword>
<comment type="similarity">
    <text evidence="6">Belongs to the ABC-4 integral membrane protein family.</text>
</comment>
<evidence type="ECO:0000313" key="11">
    <source>
        <dbReference type="Proteomes" id="UP000663292"/>
    </source>
</evidence>
<evidence type="ECO:0000256" key="2">
    <source>
        <dbReference type="ARBA" id="ARBA00022475"/>
    </source>
</evidence>